<dbReference type="Proteomes" id="UP001060164">
    <property type="component" value="Chromosome"/>
</dbReference>
<dbReference type="SUPFAM" id="SSF52540">
    <property type="entry name" value="P-loop containing nucleoside triphosphate hydrolases"/>
    <property type="match status" value="2"/>
</dbReference>
<gene>
    <name evidence="10" type="ORF">NQ502_13115</name>
</gene>
<dbReference type="InterPro" id="IPR003593">
    <property type="entry name" value="AAA+_ATPase"/>
</dbReference>
<keyword evidence="8" id="KW-0472">Membrane</keyword>
<dbReference type="PROSITE" id="PS50893">
    <property type="entry name" value="ABC_TRANSPORTER_2"/>
    <property type="match status" value="2"/>
</dbReference>
<evidence type="ECO:0000256" key="1">
    <source>
        <dbReference type="ARBA" id="ARBA00022448"/>
    </source>
</evidence>
<evidence type="ECO:0000256" key="4">
    <source>
        <dbReference type="ARBA" id="ARBA00022737"/>
    </source>
</evidence>
<keyword evidence="4" id="KW-0677">Repeat</keyword>
<dbReference type="Pfam" id="PF00005">
    <property type="entry name" value="ABC_tran"/>
    <property type="match status" value="2"/>
</dbReference>
<protein>
    <submittedName>
        <fullName evidence="10">Sugar ABC transporter ATP-binding protein</fullName>
    </submittedName>
</protein>
<dbReference type="InterPro" id="IPR003439">
    <property type="entry name" value="ABC_transporter-like_ATP-bd"/>
</dbReference>
<dbReference type="CDD" id="cd03216">
    <property type="entry name" value="ABC_Carb_Monos_I"/>
    <property type="match status" value="1"/>
</dbReference>
<evidence type="ECO:0000256" key="7">
    <source>
        <dbReference type="ARBA" id="ARBA00022967"/>
    </source>
</evidence>
<accession>A0ABY5VDE7</accession>
<dbReference type="SMART" id="SM00382">
    <property type="entry name" value="AAA"/>
    <property type="match status" value="2"/>
</dbReference>
<keyword evidence="2" id="KW-1003">Cell membrane</keyword>
<dbReference type="PROSITE" id="PS00211">
    <property type="entry name" value="ABC_TRANSPORTER_1"/>
    <property type="match status" value="1"/>
</dbReference>
<evidence type="ECO:0000256" key="5">
    <source>
        <dbReference type="ARBA" id="ARBA00022741"/>
    </source>
</evidence>
<dbReference type="PANTHER" id="PTHR43790:SF3">
    <property type="entry name" value="D-ALLOSE IMPORT ATP-BINDING PROTEIN ALSA-RELATED"/>
    <property type="match status" value="1"/>
</dbReference>
<evidence type="ECO:0000256" key="8">
    <source>
        <dbReference type="ARBA" id="ARBA00023136"/>
    </source>
</evidence>
<dbReference type="Gene3D" id="3.40.50.300">
    <property type="entry name" value="P-loop containing nucleotide triphosphate hydrolases"/>
    <property type="match status" value="2"/>
</dbReference>
<evidence type="ECO:0000313" key="10">
    <source>
        <dbReference type="EMBL" id="UWP58317.1"/>
    </source>
</evidence>
<dbReference type="GO" id="GO:0005524">
    <property type="term" value="F:ATP binding"/>
    <property type="evidence" value="ECO:0007669"/>
    <property type="project" value="UniProtKB-KW"/>
</dbReference>
<dbReference type="PANTHER" id="PTHR43790">
    <property type="entry name" value="CARBOHYDRATE TRANSPORT ATP-BINDING PROTEIN MG119-RELATED"/>
    <property type="match status" value="1"/>
</dbReference>
<proteinExistence type="predicted"/>
<reference evidence="10" key="1">
    <citation type="journal article" date="2022" name="Cell">
        <title>Design, construction, and in vivo augmentation of a complex gut microbiome.</title>
        <authorList>
            <person name="Cheng A.G."/>
            <person name="Ho P.Y."/>
            <person name="Aranda-Diaz A."/>
            <person name="Jain S."/>
            <person name="Yu F.B."/>
            <person name="Meng X."/>
            <person name="Wang M."/>
            <person name="Iakiviak M."/>
            <person name="Nagashima K."/>
            <person name="Zhao A."/>
            <person name="Murugkar P."/>
            <person name="Patil A."/>
            <person name="Atabakhsh K."/>
            <person name="Weakley A."/>
            <person name="Yan J."/>
            <person name="Brumbaugh A.R."/>
            <person name="Higginbottom S."/>
            <person name="Dimas A."/>
            <person name="Shiver A.L."/>
            <person name="Deutschbauer A."/>
            <person name="Neff N."/>
            <person name="Sonnenburg J.L."/>
            <person name="Huang K.C."/>
            <person name="Fischbach M.A."/>
        </authorList>
    </citation>
    <scope>NUCLEOTIDE SEQUENCE</scope>
    <source>
        <strain evidence="10">DSM 19829</strain>
    </source>
</reference>
<dbReference type="InterPro" id="IPR050107">
    <property type="entry name" value="ABC_carbohydrate_import_ATPase"/>
</dbReference>
<evidence type="ECO:0000259" key="9">
    <source>
        <dbReference type="PROSITE" id="PS50893"/>
    </source>
</evidence>
<dbReference type="InterPro" id="IPR027417">
    <property type="entry name" value="P-loop_NTPase"/>
</dbReference>
<feature type="domain" description="ABC transporter" evidence="9">
    <location>
        <begin position="249"/>
        <end position="495"/>
    </location>
</feature>
<keyword evidence="6 10" id="KW-0067">ATP-binding</keyword>
<evidence type="ECO:0000256" key="2">
    <source>
        <dbReference type="ARBA" id="ARBA00022475"/>
    </source>
</evidence>
<sequence>MMSDAVVMTDICKSFFGVRVLQDVNFTLKTGEIHALMGANGAGKSTLIKILSGAHRKDSGEIRVNGQVVDIKNPVDAKACGIQCIYQELSLAPDLSIADNIFLGQEKKKRGLVNQKYIEQEAARMMKELDLDVNVRTPIRKVGIGEKFFTEICRCLVGDAKVVILDEPTSAMTPREYQHFLKTIRTLRQRGISIIYISHHMEEIFEICDRITVLRDGKNVATSQISEITLQEVIHQMLGKEVISGRRFVENRNFTGEKVLLELDHVTTGKLKDLSFQLHEGEVLAVTGLLGAGKTELANVIFGEDKLLAGRICVDGREVSIRHPQDAMRCGIALVNEDRKGCGLLQDLSIKQNIAVSNLHQMKTSLGLVDVKKEETLSREMTQQLRVKCTGAEQLVRYLSGGNQQKVVLSKWLLRDPKILILDEPTRGIDVGSKDEIYEMIAQLAKQGMAILLLSSELAEVISMAHRILVLKDGQPRGELAGEGATQDEIMMIAVEE</sequence>
<evidence type="ECO:0000313" key="11">
    <source>
        <dbReference type="Proteomes" id="UP001060164"/>
    </source>
</evidence>
<keyword evidence="11" id="KW-1185">Reference proteome</keyword>
<keyword evidence="1" id="KW-0813">Transport</keyword>
<dbReference type="InterPro" id="IPR017871">
    <property type="entry name" value="ABC_transporter-like_CS"/>
</dbReference>
<evidence type="ECO:0000256" key="3">
    <source>
        <dbReference type="ARBA" id="ARBA00022597"/>
    </source>
</evidence>
<feature type="domain" description="ABC transporter" evidence="9">
    <location>
        <begin position="6"/>
        <end position="241"/>
    </location>
</feature>
<dbReference type="RefSeq" id="WP_028529424.1">
    <property type="nucleotide sequence ID" value="NZ_CABLBR010000024.1"/>
</dbReference>
<keyword evidence="3" id="KW-0762">Sugar transport</keyword>
<dbReference type="CDD" id="cd03215">
    <property type="entry name" value="ABC_Carb_Monos_II"/>
    <property type="match status" value="1"/>
</dbReference>
<keyword evidence="7" id="KW-1278">Translocase</keyword>
<organism evidence="10 11">
    <name type="scientific">Ruminococcus gauvreauii</name>
    <dbReference type="NCBI Taxonomy" id="438033"/>
    <lineage>
        <taxon>Bacteria</taxon>
        <taxon>Bacillati</taxon>
        <taxon>Bacillota</taxon>
        <taxon>Clostridia</taxon>
        <taxon>Eubacteriales</taxon>
        <taxon>Oscillospiraceae</taxon>
        <taxon>Ruminococcus</taxon>
    </lineage>
</organism>
<evidence type="ECO:0000256" key="6">
    <source>
        <dbReference type="ARBA" id="ARBA00022840"/>
    </source>
</evidence>
<name>A0ABY5VDE7_9FIRM</name>
<keyword evidence="5" id="KW-0547">Nucleotide-binding</keyword>
<dbReference type="EMBL" id="CP102290">
    <property type="protein sequence ID" value="UWP58317.1"/>
    <property type="molecule type" value="Genomic_DNA"/>
</dbReference>